<dbReference type="PROSITE" id="PS51186">
    <property type="entry name" value="GNAT"/>
    <property type="match status" value="1"/>
</dbReference>
<name>A0ABV7WCZ0_9MICO</name>
<dbReference type="Proteomes" id="UP001595685">
    <property type="component" value="Unassembled WGS sequence"/>
</dbReference>
<dbReference type="RefSeq" id="WP_340291858.1">
    <property type="nucleotide sequence ID" value="NZ_JBBEOI010000052.1"/>
</dbReference>
<dbReference type="Gene3D" id="3.40.630.30">
    <property type="match status" value="2"/>
</dbReference>
<dbReference type="InterPro" id="IPR051554">
    <property type="entry name" value="Acetyltransferase_Eis"/>
</dbReference>
<dbReference type="NCBIfam" id="NF002367">
    <property type="entry name" value="PRK01346.1-4"/>
    <property type="match status" value="1"/>
</dbReference>
<accession>A0ABV7WCZ0</accession>
<dbReference type="Pfam" id="PF13530">
    <property type="entry name" value="SCP2_2"/>
    <property type="match status" value="1"/>
</dbReference>
<feature type="binding site" evidence="4">
    <location>
        <begin position="111"/>
        <end position="116"/>
    </location>
    <ligand>
        <name>acetyl-CoA</name>
        <dbReference type="ChEBI" id="CHEBI:57288"/>
    </ligand>
</feature>
<organism evidence="6 7">
    <name type="scientific">Aquipuribacter hungaricus</name>
    <dbReference type="NCBI Taxonomy" id="545624"/>
    <lineage>
        <taxon>Bacteria</taxon>
        <taxon>Bacillati</taxon>
        <taxon>Actinomycetota</taxon>
        <taxon>Actinomycetes</taxon>
        <taxon>Micrococcales</taxon>
        <taxon>Intrasporangiaceae</taxon>
        <taxon>Aquipuribacter</taxon>
    </lineage>
</organism>
<comment type="subunit">
    <text evidence="4">Homohexamer; trimer of dimers.</text>
</comment>
<feature type="domain" description="N-acetyltransferase" evidence="5">
    <location>
        <begin position="6"/>
        <end position="173"/>
    </location>
</feature>
<protein>
    <submittedName>
        <fullName evidence="6">GNAT family N-acetyltransferase</fullName>
        <ecNumber evidence="6">2.3.1.-</ecNumber>
    </submittedName>
</protein>
<keyword evidence="7" id="KW-1185">Reference proteome</keyword>
<dbReference type="InterPro" id="IPR000182">
    <property type="entry name" value="GNAT_dom"/>
</dbReference>
<dbReference type="HAMAP" id="MF_01812">
    <property type="entry name" value="Eis"/>
    <property type="match status" value="1"/>
</dbReference>
<dbReference type="PANTHER" id="PTHR37817">
    <property type="entry name" value="N-ACETYLTRANSFERASE EIS"/>
    <property type="match status" value="1"/>
</dbReference>
<sequence length="434" mass="46127">MTGDVLPISSPDLDDTADVVAWRTLFVTVFAMPATSAEETEAALPAYRDQRLTGVKEDGRWVATFRSWAGDSAVPGPALTGMPTAGGDDDGSRTVSTELVSSVSVSPSHRRRGLLTRMMRDCLDDAASRGVAVASLFASEAAIYGRFGYGLATTVHDLAVDTRAAQRWHAGAPADPGRVRPSDDDEIAEVGPALFEAARRTMPGAVGRSPIAWLRQLERVPPSKGPDGPRFRAVHVGPDGTVDGWVRLRTESSWQDGAPRYTATVDDLTGATPAVVAALWRYALGLDLVTTLKAEHRGAGELLGHLPVDTRAVRVSAEADGHWWRVLDVPAALRSRSWSRAGRVVLEVVDPGGPAQGRWSLDVDEQGRAEVTPTDAAADVTLPVHTLPAVLTGVWDLAPLLAAGRLDEHSPGAVRRLHDLARVAPVALSAVQGF</sequence>
<dbReference type="Pfam" id="PF13527">
    <property type="entry name" value="Acetyltransf_9"/>
    <property type="match status" value="1"/>
</dbReference>
<dbReference type="InterPro" id="IPR016181">
    <property type="entry name" value="Acyl_CoA_acyltransferase"/>
</dbReference>
<proteinExistence type="inferred from homology"/>
<evidence type="ECO:0000313" key="7">
    <source>
        <dbReference type="Proteomes" id="UP001595685"/>
    </source>
</evidence>
<keyword evidence="3 4" id="KW-0012">Acyltransferase</keyword>
<dbReference type="InterPro" id="IPR036527">
    <property type="entry name" value="SCP2_sterol-bd_dom_sf"/>
</dbReference>
<feature type="binding site" evidence="4">
    <location>
        <begin position="103"/>
        <end position="105"/>
    </location>
    <ligand>
        <name>acetyl-CoA</name>
        <dbReference type="ChEBI" id="CHEBI:57288"/>
    </ligand>
</feature>
<dbReference type="Gene3D" id="3.30.1050.10">
    <property type="entry name" value="SCP2 sterol-binding domain"/>
    <property type="match status" value="1"/>
</dbReference>
<dbReference type="SUPFAM" id="SSF55729">
    <property type="entry name" value="Acyl-CoA N-acyltransferases (Nat)"/>
    <property type="match status" value="1"/>
</dbReference>
<evidence type="ECO:0000256" key="3">
    <source>
        <dbReference type="ARBA" id="ARBA00023315"/>
    </source>
</evidence>
<keyword evidence="2 4" id="KW-0808">Transferase</keyword>
<evidence type="ECO:0000256" key="2">
    <source>
        <dbReference type="ARBA" id="ARBA00022679"/>
    </source>
</evidence>
<feature type="active site" description="Proton acceptor; via carboxylate" evidence="4">
    <location>
        <position position="434"/>
    </location>
</feature>
<dbReference type="GO" id="GO:0016746">
    <property type="term" value="F:acyltransferase activity"/>
    <property type="evidence" value="ECO:0007669"/>
    <property type="project" value="UniProtKB-KW"/>
</dbReference>
<dbReference type="SUPFAM" id="SSF55718">
    <property type="entry name" value="SCP-like"/>
    <property type="match status" value="1"/>
</dbReference>
<evidence type="ECO:0000313" key="6">
    <source>
        <dbReference type="EMBL" id="MFC3687699.1"/>
    </source>
</evidence>
<gene>
    <name evidence="6" type="ORF">ACFOLH_05020</name>
</gene>
<dbReference type="InterPro" id="IPR025559">
    <property type="entry name" value="Eis_dom"/>
</dbReference>
<dbReference type="InterPro" id="IPR022902">
    <property type="entry name" value="NAcTrfase_Eis"/>
</dbReference>
<evidence type="ECO:0000259" key="5">
    <source>
        <dbReference type="PROSITE" id="PS51186"/>
    </source>
</evidence>
<reference evidence="7" key="1">
    <citation type="journal article" date="2019" name="Int. J. Syst. Evol. Microbiol.">
        <title>The Global Catalogue of Microorganisms (GCM) 10K type strain sequencing project: providing services to taxonomists for standard genome sequencing and annotation.</title>
        <authorList>
            <consortium name="The Broad Institute Genomics Platform"/>
            <consortium name="The Broad Institute Genome Sequencing Center for Infectious Disease"/>
            <person name="Wu L."/>
            <person name="Ma J."/>
        </authorList>
    </citation>
    <scope>NUCLEOTIDE SEQUENCE [LARGE SCALE GENOMIC DNA]</scope>
    <source>
        <strain evidence="7">NCAIM B.02333</strain>
    </source>
</reference>
<dbReference type="EC" id="2.3.1.-" evidence="6"/>
<dbReference type="Pfam" id="PF17668">
    <property type="entry name" value="Acetyltransf_17"/>
    <property type="match status" value="1"/>
</dbReference>
<evidence type="ECO:0000256" key="1">
    <source>
        <dbReference type="ARBA" id="ARBA00009213"/>
    </source>
</evidence>
<dbReference type="InterPro" id="IPR041380">
    <property type="entry name" value="Acetyltransf_17"/>
</dbReference>
<comment type="caution">
    <text evidence="6">The sequence shown here is derived from an EMBL/GenBank/DDBJ whole genome shotgun (WGS) entry which is preliminary data.</text>
</comment>
<dbReference type="EMBL" id="JBHRWW010000002">
    <property type="protein sequence ID" value="MFC3687699.1"/>
    <property type="molecule type" value="Genomic_DNA"/>
</dbReference>
<feature type="active site" description="Proton donor" evidence="4">
    <location>
        <position position="144"/>
    </location>
</feature>
<dbReference type="PANTHER" id="PTHR37817:SF1">
    <property type="entry name" value="N-ACETYLTRANSFERASE EIS"/>
    <property type="match status" value="1"/>
</dbReference>
<feature type="binding site" evidence="4">
    <location>
        <begin position="139"/>
        <end position="140"/>
    </location>
    <ligand>
        <name>acetyl-CoA</name>
        <dbReference type="ChEBI" id="CHEBI:57288"/>
    </ligand>
</feature>
<evidence type="ECO:0000256" key="4">
    <source>
        <dbReference type="HAMAP-Rule" id="MF_01812"/>
    </source>
</evidence>
<comment type="similarity">
    <text evidence="1 4">Belongs to the acetyltransferase Eis family.</text>
</comment>